<dbReference type="AlphaFoldDB" id="A0A1T3P1V2"/>
<organism evidence="1 2">
    <name type="scientific">Embleya scabrispora</name>
    <dbReference type="NCBI Taxonomy" id="159449"/>
    <lineage>
        <taxon>Bacteria</taxon>
        <taxon>Bacillati</taxon>
        <taxon>Actinomycetota</taxon>
        <taxon>Actinomycetes</taxon>
        <taxon>Kitasatosporales</taxon>
        <taxon>Streptomycetaceae</taxon>
        <taxon>Embleya</taxon>
    </lineage>
</organism>
<evidence type="ECO:0000313" key="1">
    <source>
        <dbReference type="EMBL" id="OPC83073.1"/>
    </source>
</evidence>
<accession>A0A1T3P1V2</accession>
<gene>
    <name evidence="1" type="ORF">B4N89_20925</name>
</gene>
<comment type="caution">
    <text evidence="1">The sequence shown here is derived from an EMBL/GenBank/DDBJ whole genome shotgun (WGS) entry which is preliminary data.</text>
</comment>
<dbReference type="SUPFAM" id="SSF82171">
    <property type="entry name" value="DPP6 N-terminal domain-like"/>
    <property type="match status" value="1"/>
</dbReference>
<dbReference type="OrthoDB" id="414967at2"/>
<keyword evidence="2" id="KW-1185">Reference proteome</keyword>
<dbReference type="InterPro" id="IPR001680">
    <property type="entry name" value="WD40_rpt"/>
</dbReference>
<evidence type="ECO:0000313" key="2">
    <source>
        <dbReference type="Proteomes" id="UP000190037"/>
    </source>
</evidence>
<dbReference type="RefSeq" id="WP_078977374.1">
    <property type="nucleotide sequence ID" value="NZ_MWQN01000001.1"/>
</dbReference>
<evidence type="ECO:0008006" key="3">
    <source>
        <dbReference type="Google" id="ProtNLM"/>
    </source>
</evidence>
<dbReference type="Pfam" id="PF00400">
    <property type="entry name" value="WD40"/>
    <property type="match status" value="1"/>
</dbReference>
<dbReference type="Proteomes" id="UP000190037">
    <property type="component" value="Unassembled WGS sequence"/>
</dbReference>
<proteinExistence type="predicted"/>
<dbReference type="InterPro" id="IPR015943">
    <property type="entry name" value="WD40/YVTN_repeat-like_dom_sf"/>
</dbReference>
<name>A0A1T3P1V2_9ACTN</name>
<dbReference type="STRING" id="159449.B4N89_20925"/>
<protein>
    <recommendedName>
        <fullName evidence="3">WD40 repeat domain-containing protein</fullName>
    </recommendedName>
</protein>
<dbReference type="Gene3D" id="2.130.10.10">
    <property type="entry name" value="YVTN repeat-like/Quinoprotein amine dehydrogenase"/>
    <property type="match status" value="2"/>
</dbReference>
<reference evidence="1 2" key="1">
    <citation type="submission" date="2017-03" db="EMBL/GenBank/DDBJ databases">
        <title>Draft genome sequence of Streptomyces scabrisporus NF3, endophyte isolated from Amphipterygium adstringens.</title>
        <authorList>
            <person name="Vazquez M."/>
            <person name="Ceapa C.D."/>
            <person name="Rodriguez Luna D."/>
            <person name="Sanchez Esquivel S."/>
        </authorList>
    </citation>
    <scope>NUCLEOTIDE SEQUENCE [LARGE SCALE GENOMIC DNA]</scope>
    <source>
        <strain evidence="1 2">NF3</strain>
    </source>
</reference>
<sequence>MRWPTVTTYDLRRYRTAMAQEEITLVLPDSAGPKYRMFGVSGAAFVRSARSGDGAARETRKDFADPAAAVIALRREVGKAMRAGFVRLGGAEDPVVLEFMPPGKTSSRAMDLHPDGRTVLIAYDGAIRLVDVATGVRRTVHAVPAAERPTGIATALFDATGSAVVYTVGGSTRRLDLGTLHEEPLADYRQFENALFNPHTVQPAWDAARRRLVVFDADDRVRVLDAAGAPVCEVSTRSPATECRGAALSPSGRLLAVWRVGRGLVYGHRDASEDPTNEVEVWDVEAGRPVARVPLEWEIGDLGFDPSETLLLVNRGRVHGPFAISIDTGEPAWHLGDPHHPKGWATCYAWAYSPDGRRIAVGGHRTSALRVYDAELRERGAVALPGYDEQRIRRLAFSADGTLLATGGDFGRVFVRRV</sequence>
<dbReference type="EMBL" id="MWQN01000001">
    <property type="protein sequence ID" value="OPC83073.1"/>
    <property type="molecule type" value="Genomic_DNA"/>
</dbReference>